<gene>
    <name evidence="4" type="ORF">SAMN05421505_12166</name>
</gene>
<organism evidence="4 5">
    <name type="scientific">Sinosporangium album</name>
    <dbReference type="NCBI Taxonomy" id="504805"/>
    <lineage>
        <taxon>Bacteria</taxon>
        <taxon>Bacillati</taxon>
        <taxon>Actinomycetota</taxon>
        <taxon>Actinomycetes</taxon>
        <taxon>Streptosporangiales</taxon>
        <taxon>Streptosporangiaceae</taxon>
        <taxon>Sinosporangium</taxon>
    </lineage>
</organism>
<feature type="compositionally biased region" description="Low complexity" evidence="1">
    <location>
        <begin position="185"/>
        <end position="201"/>
    </location>
</feature>
<sequence>MSPRATSGGDTSNPPRRPASTRSPSRDHVTDKKNKNAEDEVVEVVDSPGSGSAKPQKPDTPVSGEPKGGKKPGGDNDQGDPTVRVRPSASSTDPWGGGGGASAPTAQHPRPGQGGSRPAASGRPAQGSGGAAGRPAASGPGGPGGASGSGGPGGPGGSGGPGGGSRPTQGAGSGASGARGGSGSGASASGRPGASSGPAARGAGGSSGGAGSAGGASAGGGRPASGGRPAPGARGGDGPSAAPGSERAWSSDATSTIDPVSDLPLIATDDSKKSGSSKGKGKGGGRNPRKAHLVLRRIEPWSAMKFSFVVSLVCFVVLFVAVAVLYVILSTVGVFDSIVQTVNDLTMADGKKTVGSIDIASWFEPVRILGYTALIGAVNVVLITALATLGSVIYNLASDLVGGIEVTFSEAE</sequence>
<evidence type="ECO:0000313" key="5">
    <source>
        <dbReference type="Proteomes" id="UP000198923"/>
    </source>
</evidence>
<keyword evidence="5" id="KW-1185">Reference proteome</keyword>
<feature type="transmembrane region" description="Helical" evidence="2">
    <location>
        <begin position="368"/>
        <end position="394"/>
    </location>
</feature>
<protein>
    <recommendedName>
        <fullName evidence="3">DUF3566 domain-containing protein</fullName>
    </recommendedName>
</protein>
<feature type="compositionally biased region" description="Polar residues" evidence="1">
    <location>
        <begin position="1"/>
        <end position="11"/>
    </location>
</feature>
<dbReference type="STRING" id="504805.SAMN05421505_12166"/>
<evidence type="ECO:0000256" key="1">
    <source>
        <dbReference type="SAM" id="MobiDB-lite"/>
    </source>
</evidence>
<name>A0A1G8EV15_9ACTN</name>
<keyword evidence="2" id="KW-0812">Transmembrane</keyword>
<feature type="compositionally biased region" description="Basic and acidic residues" evidence="1">
    <location>
        <begin position="24"/>
        <end position="38"/>
    </location>
</feature>
<reference evidence="4 5" key="1">
    <citation type="submission" date="2016-10" db="EMBL/GenBank/DDBJ databases">
        <authorList>
            <person name="de Groot N.N."/>
        </authorList>
    </citation>
    <scope>NUCLEOTIDE SEQUENCE [LARGE SCALE GENOMIC DNA]</scope>
    <source>
        <strain evidence="4 5">CPCC 201354</strain>
    </source>
</reference>
<feature type="compositionally biased region" description="Gly residues" evidence="1">
    <location>
        <begin position="139"/>
        <end position="184"/>
    </location>
</feature>
<dbReference type="InterPro" id="IPR021949">
    <property type="entry name" value="DUF3566_TM"/>
</dbReference>
<evidence type="ECO:0000313" key="4">
    <source>
        <dbReference type="EMBL" id="SDH73657.1"/>
    </source>
</evidence>
<dbReference type="Pfam" id="PF12089">
    <property type="entry name" value="DUF3566"/>
    <property type="match status" value="1"/>
</dbReference>
<accession>A0A1G8EV15</accession>
<evidence type="ECO:0000256" key="2">
    <source>
        <dbReference type="SAM" id="Phobius"/>
    </source>
</evidence>
<keyword evidence="2" id="KW-0472">Membrane</keyword>
<keyword evidence="2" id="KW-1133">Transmembrane helix</keyword>
<dbReference type="AlphaFoldDB" id="A0A1G8EV15"/>
<feature type="transmembrane region" description="Helical" evidence="2">
    <location>
        <begin position="306"/>
        <end position="329"/>
    </location>
</feature>
<feature type="domain" description="DUF3566" evidence="3">
    <location>
        <begin position="288"/>
        <end position="410"/>
    </location>
</feature>
<feature type="compositionally biased region" description="Gly residues" evidence="1">
    <location>
        <begin position="202"/>
        <end position="224"/>
    </location>
</feature>
<feature type="region of interest" description="Disordered" evidence="1">
    <location>
        <begin position="1"/>
        <end position="288"/>
    </location>
</feature>
<evidence type="ECO:0000259" key="3">
    <source>
        <dbReference type="Pfam" id="PF12089"/>
    </source>
</evidence>
<dbReference type="EMBL" id="FNCN01000021">
    <property type="protein sequence ID" value="SDH73657.1"/>
    <property type="molecule type" value="Genomic_DNA"/>
</dbReference>
<dbReference type="Proteomes" id="UP000198923">
    <property type="component" value="Unassembled WGS sequence"/>
</dbReference>
<feature type="compositionally biased region" description="Basic residues" evidence="1">
    <location>
        <begin position="279"/>
        <end position="288"/>
    </location>
</feature>
<proteinExistence type="predicted"/>
<feature type="compositionally biased region" description="Low complexity" evidence="1">
    <location>
        <begin position="12"/>
        <end position="23"/>
    </location>
</feature>